<evidence type="ECO:0000313" key="6">
    <source>
        <dbReference type="Proteomes" id="UP000587462"/>
    </source>
</evidence>
<keyword evidence="2" id="KW-0789">Thiol protease inhibitor</keyword>
<feature type="region of interest" description="Disordered" evidence="3">
    <location>
        <begin position="76"/>
        <end position="109"/>
    </location>
</feature>
<proteinExistence type="predicted"/>
<organism evidence="5 6">
    <name type="scientific">Streptomyces morookaense</name>
    <name type="common">Streptoverticillium morookaense</name>
    <dbReference type="NCBI Taxonomy" id="1970"/>
    <lineage>
        <taxon>Bacteria</taxon>
        <taxon>Bacillati</taxon>
        <taxon>Actinomycetota</taxon>
        <taxon>Actinomycetes</taxon>
        <taxon>Kitasatosporales</taxon>
        <taxon>Streptomycetaceae</taxon>
        <taxon>Streptomyces</taxon>
    </lineage>
</organism>
<evidence type="ECO:0000256" key="3">
    <source>
        <dbReference type="SAM" id="MobiDB-lite"/>
    </source>
</evidence>
<evidence type="ECO:0000256" key="2">
    <source>
        <dbReference type="ARBA" id="ARBA00022704"/>
    </source>
</evidence>
<feature type="compositionally biased region" description="Polar residues" evidence="3">
    <location>
        <begin position="76"/>
        <end position="97"/>
    </location>
</feature>
<dbReference type="RefSeq" id="WP_171078344.1">
    <property type="nucleotide sequence ID" value="NZ_BNBU01000001.1"/>
</dbReference>
<protein>
    <recommendedName>
        <fullName evidence="7">Proteinase inhibitor I42 chagasin domain-containing protein</fullName>
    </recommendedName>
</protein>
<keyword evidence="4" id="KW-0732">Signal</keyword>
<gene>
    <name evidence="5" type="ORF">HG542_02645</name>
</gene>
<accession>A0A7Y7B0H1</accession>
<sequence length="145" mass="15246">MVGTKWSAAPWGTVLTLVTVMAATAAPAAAHGQAPDPARLAQRITLTNSDNGRPVTASLGDDLQVQLTGSHENGLTWSWSAPTSSNSTILRRTTGGTKPNGDPSATFHAEHDGTATITAQRRCRPDSGHLCPLVITPWKVKVEVK</sequence>
<evidence type="ECO:0008006" key="7">
    <source>
        <dbReference type="Google" id="ProtNLM"/>
    </source>
</evidence>
<comment type="caution">
    <text evidence="5">The sequence shown here is derived from an EMBL/GenBank/DDBJ whole genome shotgun (WGS) entry which is preliminary data.</text>
</comment>
<evidence type="ECO:0000256" key="1">
    <source>
        <dbReference type="ARBA" id="ARBA00022690"/>
    </source>
</evidence>
<dbReference type="EMBL" id="JABBXF010000004">
    <property type="protein sequence ID" value="NVK76554.1"/>
    <property type="molecule type" value="Genomic_DNA"/>
</dbReference>
<keyword evidence="1" id="KW-0646">Protease inhibitor</keyword>
<dbReference type="SUPFAM" id="SSF141066">
    <property type="entry name" value="ICP-like"/>
    <property type="match status" value="1"/>
</dbReference>
<reference evidence="5 6" key="1">
    <citation type="submission" date="2020-04" db="EMBL/GenBank/DDBJ databases">
        <title>Draft Genome Sequence of Streptomyces morookaense DSM 40503, an 8-azaguanine-producing strain.</title>
        <authorList>
            <person name="Qi J."/>
            <person name="Gao J.-M."/>
        </authorList>
    </citation>
    <scope>NUCLEOTIDE SEQUENCE [LARGE SCALE GENOMIC DNA]</scope>
    <source>
        <strain evidence="5 6">DSM 40503</strain>
    </source>
</reference>
<dbReference type="AlphaFoldDB" id="A0A7Y7B0H1"/>
<feature type="signal peptide" evidence="4">
    <location>
        <begin position="1"/>
        <end position="25"/>
    </location>
</feature>
<dbReference type="InterPro" id="IPR036331">
    <property type="entry name" value="Chagasin-like_sf"/>
</dbReference>
<dbReference type="GO" id="GO:0004869">
    <property type="term" value="F:cysteine-type endopeptidase inhibitor activity"/>
    <property type="evidence" value="ECO:0007669"/>
    <property type="project" value="UniProtKB-KW"/>
</dbReference>
<keyword evidence="6" id="KW-1185">Reference proteome</keyword>
<evidence type="ECO:0000256" key="4">
    <source>
        <dbReference type="SAM" id="SignalP"/>
    </source>
</evidence>
<evidence type="ECO:0000313" key="5">
    <source>
        <dbReference type="EMBL" id="NVK76554.1"/>
    </source>
</evidence>
<name>A0A7Y7B0H1_STRMO</name>
<feature type="chain" id="PRO_5039629782" description="Proteinase inhibitor I42 chagasin domain-containing protein" evidence="4">
    <location>
        <begin position="26"/>
        <end position="145"/>
    </location>
</feature>
<dbReference type="Proteomes" id="UP000587462">
    <property type="component" value="Unassembled WGS sequence"/>
</dbReference>